<evidence type="ECO:0000256" key="1">
    <source>
        <dbReference type="SAM" id="Phobius"/>
    </source>
</evidence>
<keyword evidence="1" id="KW-0812">Transmembrane</keyword>
<keyword evidence="3" id="KW-1185">Reference proteome</keyword>
<dbReference type="AlphaFoldDB" id="A0AAD5PUK9"/>
<reference evidence="2 3" key="1">
    <citation type="submission" date="2022-05" db="EMBL/GenBank/DDBJ databases">
        <title>A multi-omics perspective on studying reproductive biology in Daphnia sinensis.</title>
        <authorList>
            <person name="Jia J."/>
        </authorList>
    </citation>
    <scope>NUCLEOTIDE SEQUENCE [LARGE SCALE GENOMIC DNA]</scope>
    <source>
        <strain evidence="2 3">WSL</strain>
    </source>
</reference>
<sequence length="115" mass="12737">MFQLNQASPLPSTIAHSSPSRPVKMYKVFVFLTIVAAASAMSFGLGAPLLSKVNYQPAEYTHVRPEVTVQQPEYMYRSVPVPVPVAQPYYTAPVRRDFIVAPQFAYPGFAAPLVY</sequence>
<keyword evidence="1" id="KW-1133">Transmembrane helix</keyword>
<keyword evidence="1" id="KW-0472">Membrane</keyword>
<evidence type="ECO:0000313" key="3">
    <source>
        <dbReference type="Proteomes" id="UP000820818"/>
    </source>
</evidence>
<dbReference type="Proteomes" id="UP000820818">
    <property type="component" value="Linkage Group LG4"/>
</dbReference>
<protein>
    <submittedName>
        <fullName evidence="2">Uncharacterized protein</fullName>
    </submittedName>
</protein>
<comment type="caution">
    <text evidence="2">The sequence shown here is derived from an EMBL/GenBank/DDBJ whole genome shotgun (WGS) entry which is preliminary data.</text>
</comment>
<feature type="transmembrane region" description="Helical" evidence="1">
    <location>
        <begin position="28"/>
        <end position="50"/>
    </location>
</feature>
<dbReference type="EMBL" id="WJBH02000004">
    <property type="protein sequence ID" value="KAI9559862.1"/>
    <property type="molecule type" value="Genomic_DNA"/>
</dbReference>
<organism evidence="2 3">
    <name type="scientific">Daphnia sinensis</name>
    <dbReference type="NCBI Taxonomy" id="1820382"/>
    <lineage>
        <taxon>Eukaryota</taxon>
        <taxon>Metazoa</taxon>
        <taxon>Ecdysozoa</taxon>
        <taxon>Arthropoda</taxon>
        <taxon>Crustacea</taxon>
        <taxon>Branchiopoda</taxon>
        <taxon>Diplostraca</taxon>
        <taxon>Cladocera</taxon>
        <taxon>Anomopoda</taxon>
        <taxon>Daphniidae</taxon>
        <taxon>Daphnia</taxon>
        <taxon>Daphnia similis group</taxon>
    </lineage>
</organism>
<proteinExistence type="predicted"/>
<accession>A0AAD5PUK9</accession>
<name>A0AAD5PUK9_9CRUS</name>
<gene>
    <name evidence="2" type="ORF">GHT06_013870</name>
</gene>
<evidence type="ECO:0000313" key="2">
    <source>
        <dbReference type="EMBL" id="KAI9559862.1"/>
    </source>
</evidence>